<protein>
    <submittedName>
        <fullName evidence="1">Uncharacterized protein</fullName>
    </submittedName>
</protein>
<reference evidence="1 2" key="1">
    <citation type="submission" date="2019-09" db="EMBL/GenBank/DDBJ databases">
        <authorList>
            <person name="Chandra G."/>
            <person name="Truman W A."/>
        </authorList>
    </citation>
    <scope>NUCLEOTIDE SEQUENCE [LARGE SCALE GENOMIC DNA]</scope>
    <source>
        <strain evidence="1">PS880</strain>
    </source>
</reference>
<dbReference type="AlphaFoldDB" id="A0A5E7Q7L3"/>
<accession>A0A5E7Q7L3</accession>
<proteinExistence type="predicted"/>
<dbReference type="OrthoDB" id="6892945at2"/>
<dbReference type="EMBL" id="CABVIH010000042">
    <property type="protein sequence ID" value="VVP58192.1"/>
    <property type="molecule type" value="Genomic_DNA"/>
</dbReference>
<sequence>MVGAPIIILTDDGRPLFIEKYSRLISSKTITPMNIKTTLSILTIGATLSGCPFDSVSPPPKEAINNRILANSLEHAAKEAKENRAFANTLRVRAHQACSEQNWPEQKAIMQAMNDRLREQSRDHQKNKANPAYPSCREMLEDIFIINGSCIDSAPTQYQIDYAQSEWEEDSLNCDAEISPPKLTDEQSHIPSL</sequence>
<dbReference type="RefSeq" id="WP_150782541.1">
    <property type="nucleotide sequence ID" value="NZ_CABVIH010000042.1"/>
</dbReference>
<organism evidence="1 2">
    <name type="scientific">Pseudomonas fluorescens</name>
    <dbReference type="NCBI Taxonomy" id="294"/>
    <lineage>
        <taxon>Bacteria</taxon>
        <taxon>Pseudomonadati</taxon>
        <taxon>Pseudomonadota</taxon>
        <taxon>Gammaproteobacteria</taxon>
        <taxon>Pseudomonadales</taxon>
        <taxon>Pseudomonadaceae</taxon>
        <taxon>Pseudomonas</taxon>
    </lineage>
</organism>
<dbReference type="Proteomes" id="UP000375525">
    <property type="component" value="Unassembled WGS sequence"/>
</dbReference>
<evidence type="ECO:0000313" key="2">
    <source>
        <dbReference type="Proteomes" id="UP000375525"/>
    </source>
</evidence>
<gene>
    <name evidence="1" type="ORF">PS880_05891</name>
</gene>
<name>A0A5E7Q7L3_PSEFL</name>
<evidence type="ECO:0000313" key="1">
    <source>
        <dbReference type="EMBL" id="VVP58192.1"/>
    </source>
</evidence>